<dbReference type="EMBL" id="JAUSZI010000003">
    <property type="protein sequence ID" value="MDQ1033561.1"/>
    <property type="molecule type" value="Genomic_DNA"/>
</dbReference>
<protein>
    <recommendedName>
        <fullName evidence="3">Small CPxCG-related zinc finger protein</fullName>
    </recommendedName>
</protein>
<proteinExistence type="predicted"/>
<evidence type="ECO:0000313" key="2">
    <source>
        <dbReference type="Proteomes" id="UP001230328"/>
    </source>
</evidence>
<dbReference type="Proteomes" id="UP001230328">
    <property type="component" value="Unassembled WGS sequence"/>
</dbReference>
<reference evidence="1 2" key="1">
    <citation type="submission" date="2023-07" db="EMBL/GenBank/DDBJ databases">
        <title>Comparative genomics of wheat-associated soil bacteria to identify genetic determinants of phenazine resistance.</title>
        <authorList>
            <person name="Mouncey N."/>
        </authorList>
    </citation>
    <scope>NUCLEOTIDE SEQUENCE [LARGE SCALE GENOMIC DNA]</scope>
    <source>
        <strain evidence="1 2">V2I4</strain>
    </source>
</reference>
<evidence type="ECO:0008006" key="3">
    <source>
        <dbReference type="Google" id="ProtNLM"/>
    </source>
</evidence>
<evidence type="ECO:0000313" key="1">
    <source>
        <dbReference type="EMBL" id="MDQ1033561.1"/>
    </source>
</evidence>
<name>A0ABU0TCL3_9ACTN</name>
<keyword evidence="2" id="KW-1185">Reference proteome</keyword>
<comment type="caution">
    <text evidence="1">The sequence shown here is derived from an EMBL/GenBank/DDBJ whole genome shotgun (WGS) entry which is preliminary data.</text>
</comment>
<gene>
    <name evidence="1" type="ORF">QF035_011230</name>
</gene>
<accession>A0ABU0TCL3</accession>
<dbReference type="RefSeq" id="WP_307532309.1">
    <property type="nucleotide sequence ID" value="NZ_JAUSZI010000003.1"/>
</dbReference>
<sequence length="90" mass="10409">MSHEHPVAMSPCINCGRPFMYDPERVVSVLIDAETGWYPEPGRRHHAVREPACHFCVRAANVERRKRGLPLGYEGDTYTDLMRRLARGEW</sequence>
<organism evidence="1 2">
    <name type="scientific">Streptomyces umbrinus</name>
    <dbReference type="NCBI Taxonomy" id="67370"/>
    <lineage>
        <taxon>Bacteria</taxon>
        <taxon>Bacillati</taxon>
        <taxon>Actinomycetota</taxon>
        <taxon>Actinomycetes</taxon>
        <taxon>Kitasatosporales</taxon>
        <taxon>Streptomycetaceae</taxon>
        <taxon>Streptomyces</taxon>
        <taxon>Streptomyces phaeochromogenes group</taxon>
    </lineage>
</organism>